<dbReference type="KEGG" id="syn:sll1652"/>
<dbReference type="PIR" id="S74683">
    <property type="entry name" value="S74683"/>
</dbReference>
<dbReference type="AlphaFoldDB" id="P72819"/>
<dbReference type="STRING" id="1148.gene:10497692"/>
<evidence type="ECO:0000313" key="2">
    <source>
        <dbReference type="Proteomes" id="UP000001425"/>
    </source>
</evidence>
<dbReference type="InterPro" id="IPR022148">
    <property type="entry name" value="CopG_antitoxin"/>
</dbReference>
<organism evidence="1 2">
    <name type="scientific">Synechocystis sp. (strain ATCC 27184 / PCC 6803 / Kazusa)</name>
    <dbReference type="NCBI Taxonomy" id="1111708"/>
    <lineage>
        <taxon>Bacteria</taxon>
        <taxon>Bacillati</taxon>
        <taxon>Cyanobacteriota</taxon>
        <taxon>Cyanophyceae</taxon>
        <taxon>Synechococcales</taxon>
        <taxon>Merismopediaceae</taxon>
        <taxon>Synechocystis</taxon>
    </lineage>
</organism>
<keyword evidence="2" id="KW-1185">Reference proteome</keyword>
<dbReference type="InParanoid" id="P72819"/>
<dbReference type="EMBL" id="BA000022">
    <property type="protein sequence ID" value="BAA16834.1"/>
    <property type="molecule type" value="Genomic_DNA"/>
</dbReference>
<reference evidence="1 2" key="1">
    <citation type="journal article" date="1995" name="DNA Res.">
        <title>Sequence analysis of the genome of the unicellular cyanobacterium Synechocystis sp. strain PCC6803. I. Sequence features in the 1 Mb region from map positions 64% to 92% of the genome.</title>
        <authorList>
            <person name="Kaneko T."/>
            <person name="Tanaka A."/>
            <person name="Sato S."/>
            <person name="Kotani H."/>
            <person name="Sazuka T."/>
            <person name="Miyajima N."/>
            <person name="Sugiura M."/>
            <person name="Tabata S."/>
        </authorList>
    </citation>
    <scope>NUCLEOTIDE SEQUENCE [LARGE SCALE GENOMIC DNA]</scope>
    <source>
        <strain evidence="2">ATCC 27184 / PCC 6803 / Kazusa</strain>
    </source>
</reference>
<dbReference type="eggNOG" id="COG5304">
    <property type="taxonomic scope" value="Bacteria"/>
</dbReference>
<dbReference type="EnsemblBacteria" id="BAA16834">
    <property type="protein sequence ID" value="BAA16834"/>
    <property type="gene ID" value="BAA16834"/>
</dbReference>
<evidence type="ECO:0000313" key="1">
    <source>
        <dbReference type="EMBL" id="BAA16834.1"/>
    </source>
</evidence>
<dbReference type="PaxDb" id="1148-1651908"/>
<proteinExistence type="predicted"/>
<name>P72819_SYNY3</name>
<dbReference type="Pfam" id="PF12441">
    <property type="entry name" value="CopG_antitoxin"/>
    <property type="match status" value="1"/>
</dbReference>
<dbReference type="Proteomes" id="UP000001425">
    <property type="component" value="Chromosome"/>
</dbReference>
<accession>P72819</accession>
<gene>
    <name evidence="1" type="ordered locus">sll1652</name>
</gene>
<sequence>MLNTLSKKKGFSLLVILILAGPCLSSLPYVFRMKTLYCALSVPVICIKEKYKNMNKPLPKMNSDQEAEDLLEQDLTDYLVPENFTKTTFEFAPKDKSITLRLSSELLTAVKNTASAQGMNYQKYIREVLEQSVLRP</sequence>
<protein>
    <submittedName>
        <fullName evidence="1">Sll1652 protein</fullName>
    </submittedName>
</protein>
<reference evidence="1 2" key="2">
    <citation type="journal article" date="1996" name="DNA Res.">
        <title>Sequence analysis of the genome of the unicellular cyanobacterium Synechocystis sp. strain PCC6803. II. Sequence determination of the entire genome and assignment of potential protein-coding regions.</title>
        <authorList>
            <person name="Kaneko T."/>
            <person name="Sato S."/>
            <person name="Kotani H."/>
            <person name="Tanaka A."/>
            <person name="Asamizu E."/>
            <person name="Nakamura Y."/>
            <person name="Miyajima N."/>
            <person name="Hirosawa M."/>
            <person name="Sugiura M."/>
            <person name="Sasamoto S."/>
            <person name="Kimura T."/>
            <person name="Hosouchi T."/>
            <person name="Matsuno A."/>
            <person name="Muraki A."/>
            <person name="Nakazaki N."/>
            <person name="Naruo K."/>
            <person name="Okumura S."/>
            <person name="Shimpo S."/>
            <person name="Takeuchi C."/>
            <person name="Wada T."/>
            <person name="Watanabe A."/>
            <person name="Yamada M."/>
            <person name="Yasuda M."/>
            <person name="Tabata S."/>
        </authorList>
    </citation>
    <scope>NUCLEOTIDE SEQUENCE [LARGE SCALE GENOMIC DNA]</scope>
    <source>
        <strain evidence="2">ATCC 27184 / PCC 6803 / Kazusa</strain>
    </source>
</reference>